<name>A0AAD4JH09_PERFH</name>
<dbReference type="AlphaFoldDB" id="A0AAD4JH09"/>
<comment type="caution">
    <text evidence="1">The sequence shown here is derived from an EMBL/GenBank/DDBJ whole genome shotgun (WGS) entry which is preliminary data.</text>
</comment>
<evidence type="ECO:0000313" key="1">
    <source>
        <dbReference type="EMBL" id="KAH6833642.1"/>
    </source>
</evidence>
<organism evidence="1 2">
    <name type="scientific">Perilla frutescens var. hirtella</name>
    <name type="common">Perilla citriodora</name>
    <name type="synonym">Perilla setoyensis</name>
    <dbReference type="NCBI Taxonomy" id="608512"/>
    <lineage>
        <taxon>Eukaryota</taxon>
        <taxon>Viridiplantae</taxon>
        <taxon>Streptophyta</taxon>
        <taxon>Embryophyta</taxon>
        <taxon>Tracheophyta</taxon>
        <taxon>Spermatophyta</taxon>
        <taxon>Magnoliopsida</taxon>
        <taxon>eudicotyledons</taxon>
        <taxon>Gunneridae</taxon>
        <taxon>Pentapetalae</taxon>
        <taxon>asterids</taxon>
        <taxon>lamiids</taxon>
        <taxon>Lamiales</taxon>
        <taxon>Lamiaceae</taxon>
        <taxon>Nepetoideae</taxon>
        <taxon>Elsholtzieae</taxon>
        <taxon>Perilla</taxon>
    </lineage>
</organism>
<reference evidence="1 2" key="1">
    <citation type="journal article" date="2021" name="Nat. Commun.">
        <title>Incipient diploidization of the medicinal plant Perilla within 10,000 years.</title>
        <authorList>
            <person name="Zhang Y."/>
            <person name="Shen Q."/>
            <person name="Leng L."/>
            <person name="Zhang D."/>
            <person name="Chen S."/>
            <person name="Shi Y."/>
            <person name="Ning Z."/>
            <person name="Chen S."/>
        </authorList>
    </citation>
    <scope>NUCLEOTIDE SEQUENCE [LARGE SCALE GENOMIC DNA]</scope>
    <source>
        <strain evidence="2">cv. PC099</strain>
    </source>
</reference>
<proteinExistence type="predicted"/>
<evidence type="ECO:0000313" key="2">
    <source>
        <dbReference type="Proteomes" id="UP001190926"/>
    </source>
</evidence>
<gene>
    <name evidence="1" type="ORF">C2S53_019121</name>
</gene>
<keyword evidence="2" id="KW-1185">Reference proteome</keyword>
<sequence length="103" mass="10399">MKGSGEGGVASVPALQQNRREYEVGDGAGARCSPLAGINNYNMKISVSLAVVKLQRGDGAVVGVGARCSPLVGDVGAKESEGGIGEVVAGEWRPGVGKREGVF</sequence>
<dbReference type="EMBL" id="SDAM02000057">
    <property type="protein sequence ID" value="KAH6833642.1"/>
    <property type="molecule type" value="Genomic_DNA"/>
</dbReference>
<dbReference type="Proteomes" id="UP001190926">
    <property type="component" value="Unassembled WGS sequence"/>
</dbReference>
<protein>
    <submittedName>
        <fullName evidence="1">Uncharacterized protein</fullName>
    </submittedName>
</protein>
<accession>A0AAD4JH09</accession>